<evidence type="ECO:0000259" key="12">
    <source>
        <dbReference type="Pfam" id="PF08544"/>
    </source>
</evidence>
<feature type="active site" evidence="10">
    <location>
        <position position="13"/>
    </location>
</feature>
<evidence type="ECO:0000313" key="13">
    <source>
        <dbReference type="EMBL" id="GLR48444.1"/>
    </source>
</evidence>
<feature type="domain" description="GHMP kinase C-terminal" evidence="12">
    <location>
        <begin position="202"/>
        <end position="260"/>
    </location>
</feature>
<keyword evidence="5 10" id="KW-0547">Nucleotide-binding</keyword>
<dbReference type="EC" id="2.7.1.148" evidence="2 10"/>
<name>A0ABQ5ZCD0_9SPHN</name>
<dbReference type="Pfam" id="PF00288">
    <property type="entry name" value="GHMP_kinases_N"/>
    <property type="match status" value="1"/>
</dbReference>
<feature type="domain" description="GHMP kinase N-terminal" evidence="11">
    <location>
        <begin position="70"/>
        <end position="144"/>
    </location>
</feature>
<dbReference type="Gene3D" id="3.30.230.10">
    <property type="match status" value="1"/>
</dbReference>
<sequence>MTRPPLVEIAPAKINLALHVRGRRPDGRHELETVFAFCTDGDKLTALPADGLSLTITGPFAAMLDDGPANLVHRAATALAAEARVGKGVQLTLDKQLPVASGIGGGSADAAAALRLLTRLWGADPAHAAKIAPELGSDVPACLLSMTARGTGAGDALELVDAGVAGTPVLLVNPLLPLGTGAVFGRWDGVDRGPLGDWRQGRNDLEAPARSLVPAIGDVLDWLGKQEGVELARMSGSGATCFALFASEEARDAAAAACPDRWWHLASFLR</sequence>
<keyword evidence="4 10" id="KW-0808">Transferase</keyword>
<evidence type="ECO:0000256" key="7">
    <source>
        <dbReference type="ARBA" id="ARBA00022840"/>
    </source>
</evidence>
<evidence type="ECO:0000256" key="9">
    <source>
        <dbReference type="ARBA" id="ARBA00032554"/>
    </source>
</evidence>
<proteinExistence type="inferred from homology"/>
<protein>
    <recommendedName>
        <fullName evidence="3 10">4-diphosphocytidyl-2-C-methyl-D-erythritol kinase</fullName>
        <shortName evidence="10">CMK</shortName>
        <ecNumber evidence="2 10">2.7.1.148</ecNumber>
    </recommendedName>
    <alternativeName>
        <fullName evidence="9 10">4-(cytidine-5'-diphospho)-2-C-methyl-D-erythritol kinase</fullName>
    </alternativeName>
</protein>
<dbReference type="InterPro" id="IPR013750">
    <property type="entry name" value="GHMP_kinase_C_dom"/>
</dbReference>
<dbReference type="PIRSF" id="PIRSF010376">
    <property type="entry name" value="IspE"/>
    <property type="match status" value="1"/>
</dbReference>
<dbReference type="InterPro" id="IPR004424">
    <property type="entry name" value="IspE"/>
</dbReference>
<dbReference type="InterPro" id="IPR036554">
    <property type="entry name" value="GHMP_kinase_C_sf"/>
</dbReference>
<keyword evidence="6 10" id="KW-0418">Kinase</keyword>
<dbReference type="InterPro" id="IPR020568">
    <property type="entry name" value="Ribosomal_Su5_D2-typ_SF"/>
</dbReference>
<dbReference type="SUPFAM" id="SSF55060">
    <property type="entry name" value="GHMP Kinase, C-terminal domain"/>
    <property type="match status" value="1"/>
</dbReference>
<evidence type="ECO:0000313" key="14">
    <source>
        <dbReference type="Proteomes" id="UP001156703"/>
    </source>
</evidence>
<dbReference type="Pfam" id="PF08544">
    <property type="entry name" value="GHMP_kinases_C"/>
    <property type="match status" value="1"/>
</dbReference>
<dbReference type="GO" id="GO:0016301">
    <property type="term" value="F:kinase activity"/>
    <property type="evidence" value="ECO:0007669"/>
    <property type="project" value="UniProtKB-KW"/>
</dbReference>
<dbReference type="PANTHER" id="PTHR43527">
    <property type="entry name" value="4-DIPHOSPHOCYTIDYL-2-C-METHYL-D-ERYTHRITOL KINASE, CHLOROPLASTIC"/>
    <property type="match status" value="1"/>
</dbReference>
<dbReference type="NCBIfam" id="NF011202">
    <property type="entry name" value="PRK14608.1"/>
    <property type="match status" value="1"/>
</dbReference>
<comment type="pathway">
    <text evidence="10">Isoprenoid biosynthesis; isopentenyl diphosphate biosynthesis via DXP pathway; isopentenyl diphosphate from 1-deoxy-D-xylulose 5-phosphate: step 3/6.</text>
</comment>
<evidence type="ECO:0000256" key="10">
    <source>
        <dbReference type="HAMAP-Rule" id="MF_00061"/>
    </source>
</evidence>
<organism evidence="13 14">
    <name type="scientific">Sphingomonas astaxanthinifaciens DSM 22298</name>
    <dbReference type="NCBI Taxonomy" id="1123267"/>
    <lineage>
        <taxon>Bacteria</taxon>
        <taxon>Pseudomonadati</taxon>
        <taxon>Pseudomonadota</taxon>
        <taxon>Alphaproteobacteria</taxon>
        <taxon>Sphingomonadales</taxon>
        <taxon>Sphingomonadaceae</taxon>
        <taxon>Sphingomonas</taxon>
    </lineage>
</organism>
<dbReference type="EMBL" id="BSOO01000026">
    <property type="protein sequence ID" value="GLR48444.1"/>
    <property type="molecule type" value="Genomic_DNA"/>
</dbReference>
<dbReference type="InterPro" id="IPR006204">
    <property type="entry name" value="GHMP_kinase_N_dom"/>
</dbReference>
<evidence type="ECO:0000259" key="11">
    <source>
        <dbReference type="Pfam" id="PF00288"/>
    </source>
</evidence>
<comment type="catalytic activity">
    <reaction evidence="10">
        <text>4-CDP-2-C-methyl-D-erythritol + ATP = 4-CDP-2-C-methyl-D-erythritol 2-phosphate + ADP + H(+)</text>
        <dbReference type="Rhea" id="RHEA:18437"/>
        <dbReference type="ChEBI" id="CHEBI:15378"/>
        <dbReference type="ChEBI" id="CHEBI:30616"/>
        <dbReference type="ChEBI" id="CHEBI:57823"/>
        <dbReference type="ChEBI" id="CHEBI:57919"/>
        <dbReference type="ChEBI" id="CHEBI:456216"/>
        <dbReference type="EC" id="2.7.1.148"/>
    </reaction>
</comment>
<dbReference type="Gene3D" id="3.30.70.890">
    <property type="entry name" value="GHMP kinase, C-terminal domain"/>
    <property type="match status" value="1"/>
</dbReference>
<keyword evidence="14" id="KW-1185">Reference proteome</keyword>
<evidence type="ECO:0000256" key="1">
    <source>
        <dbReference type="ARBA" id="ARBA00009684"/>
    </source>
</evidence>
<gene>
    <name evidence="10 13" type="primary">ispE</name>
    <name evidence="13" type="ORF">GCM10007925_21600</name>
</gene>
<feature type="active site" evidence="10">
    <location>
        <position position="138"/>
    </location>
</feature>
<evidence type="ECO:0000256" key="4">
    <source>
        <dbReference type="ARBA" id="ARBA00022679"/>
    </source>
</evidence>
<dbReference type="PANTHER" id="PTHR43527:SF2">
    <property type="entry name" value="4-DIPHOSPHOCYTIDYL-2-C-METHYL-D-ERYTHRITOL KINASE, CHLOROPLASTIC"/>
    <property type="match status" value="1"/>
</dbReference>
<keyword evidence="8 10" id="KW-0414">Isoprene biosynthesis</keyword>
<evidence type="ECO:0000256" key="8">
    <source>
        <dbReference type="ARBA" id="ARBA00023229"/>
    </source>
</evidence>
<evidence type="ECO:0000256" key="6">
    <source>
        <dbReference type="ARBA" id="ARBA00022777"/>
    </source>
</evidence>
<reference evidence="14" key="1">
    <citation type="journal article" date="2019" name="Int. J. Syst. Evol. Microbiol.">
        <title>The Global Catalogue of Microorganisms (GCM) 10K type strain sequencing project: providing services to taxonomists for standard genome sequencing and annotation.</title>
        <authorList>
            <consortium name="The Broad Institute Genomics Platform"/>
            <consortium name="The Broad Institute Genome Sequencing Center for Infectious Disease"/>
            <person name="Wu L."/>
            <person name="Ma J."/>
        </authorList>
    </citation>
    <scope>NUCLEOTIDE SEQUENCE [LARGE SCALE GENOMIC DNA]</scope>
    <source>
        <strain evidence="14">NBRC 102146</strain>
    </source>
</reference>
<comment type="caution">
    <text evidence="13">The sequence shown here is derived from an EMBL/GenBank/DDBJ whole genome shotgun (WGS) entry which is preliminary data.</text>
</comment>
<evidence type="ECO:0000256" key="3">
    <source>
        <dbReference type="ARBA" id="ARBA00017473"/>
    </source>
</evidence>
<dbReference type="RefSeq" id="WP_029940659.1">
    <property type="nucleotide sequence ID" value="NZ_BSOO01000026.1"/>
</dbReference>
<evidence type="ECO:0000256" key="5">
    <source>
        <dbReference type="ARBA" id="ARBA00022741"/>
    </source>
</evidence>
<dbReference type="SUPFAM" id="SSF54211">
    <property type="entry name" value="Ribosomal protein S5 domain 2-like"/>
    <property type="match status" value="1"/>
</dbReference>
<comment type="similarity">
    <text evidence="1 10">Belongs to the GHMP kinase family. IspE subfamily.</text>
</comment>
<keyword evidence="7 10" id="KW-0067">ATP-binding</keyword>
<dbReference type="Proteomes" id="UP001156703">
    <property type="component" value="Unassembled WGS sequence"/>
</dbReference>
<feature type="binding site" evidence="10">
    <location>
        <begin position="98"/>
        <end position="108"/>
    </location>
    <ligand>
        <name>ATP</name>
        <dbReference type="ChEBI" id="CHEBI:30616"/>
    </ligand>
</feature>
<evidence type="ECO:0000256" key="2">
    <source>
        <dbReference type="ARBA" id="ARBA00012052"/>
    </source>
</evidence>
<dbReference type="HAMAP" id="MF_00061">
    <property type="entry name" value="IspE"/>
    <property type="match status" value="1"/>
</dbReference>
<dbReference type="InterPro" id="IPR014721">
    <property type="entry name" value="Ribsml_uS5_D2-typ_fold_subgr"/>
</dbReference>
<accession>A0ABQ5ZCD0</accession>
<comment type="function">
    <text evidence="10">Catalyzes the phosphorylation of the position 2 hydroxy group of 4-diphosphocytidyl-2C-methyl-D-erythritol.</text>
</comment>